<dbReference type="EMBL" id="JANJQO010000203">
    <property type="protein sequence ID" value="KAJ2980381.1"/>
    <property type="molecule type" value="Genomic_DNA"/>
</dbReference>
<keyword evidence="2" id="KW-1185">Reference proteome</keyword>
<protein>
    <submittedName>
        <fullName evidence="1">Uncharacterized protein</fullName>
    </submittedName>
</protein>
<sequence>MRLHSPLILLGLAGSGFADFHVGLSEKQQHPVNPNAPDDYPVIPENWACPSNYLNCKCYGDWPNRSDRGVKVSAGQPTGNYFSLNAGLCGMGKLDFYYRDNLGHWEFYVNGGDGTLQGTCYKATGSGLRKLCGGPFTLISTTYTDELWCYSYICGR</sequence>
<accession>A0ACC1NPD9</accession>
<proteinExistence type="predicted"/>
<dbReference type="Proteomes" id="UP001143910">
    <property type="component" value="Unassembled WGS sequence"/>
</dbReference>
<name>A0ACC1NPD9_9HYPO</name>
<comment type="caution">
    <text evidence="1">The sequence shown here is derived from an EMBL/GenBank/DDBJ whole genome shotgun (WGS) entry which is preliminary data.</text>
</comment>
<gene>
    <name evidence="1" type="ORF">NQ176_g2680</name>
</gene>
<reference evidence="1" key="1">
    <citation type="submission" date="2022-08" db="EMBL/GenBank/DDBJ databases">
        <title>Genome Sequence of Lecanicillium fungicola.</title>
        <authorList>
            <person name="Buettner E."/>
        </authorList>
    </citation>
    <scope>NUCLEOTIDE SEQUENCE</scope>
    <source>
        <strain evidence="1">Babe33</strain>
    </source>
</reference>
<evidence type="ECO:0000313" key="1">
    <source>
        <dbReference type="EMBL" id="KAJ2980381.1"/>
    </source>
</evidence>
<evidence type="ECO:0000313" key="2">
    <source>
        <dbReference type="Proteomes" id="UP001143910"/>
    </source>
</evidence>
<organism evidence="1 2">
    <name type="scientific">Zarea fungicola</name>
    <dbReference type="NCBI Taxonomy" id="93591"/>
    <lineage>
        <taxon>Eukaryota</taxon>
        <taxon>Fungi</taxon>
        <taxon>Dikarya</taxon>
        <taxon>Ascomycota</taxon>
        <taxon>Pezizomycotina</taxon>
        <taxon>Sordariomycetes</taxon>
        <taxon>Hypocreomycetidae</taxon>
        <taxon>Hypocreales</taxon>
        <taxon>Cordycipitaceae</taxon>
        <taxon>Zarea</taxon>
    </lineage>
</organism>